<dbReference type="InterPro" id="IPR043504">
    <property type="entry name" value="Peptidase_S1_PA_chymotrypsin"/>
</dbReference>
<accession>A0A835NKU1</accession>
<evidence type="ECO:0000256" key="3">
    <source>
        <dbReference type="ARBA" id="ARBA00022801"/>
    </source>
</evidence>
<evidence type="ECO:0000313" key="10">
    <source>
        <dbReference type="EMBL" id="KAI1240110.1"/>
    </source>
</evidence>
<name>A0A835NKU1_9PASS</name>
<dbReference type="SMART" id="SM00020">
    <property type="entry name" value="Tryp_SPc"/>
    <property type="match status" value="1"/>
</dbReference>
<dbReference type="Gene3D" id="2.40.10.10">
    <property type="entry name" value="Trypsin-like serine proteases"/>
    <property type="match status" value="2"/>
</dbReference>
<organism evidence="9">
    <name type="scientific">Lamprotornis superbus</name>
    <dbReference type="NCBI Taxonomy" id="245042"/>
    <lineage>
        <taxon>Eukaryota</taxon>
        <taxon>Metazoa</taxon>
        <taxon>Chordata</taxon>
        <taxon>Craniata</taxon>
        <taxon>Vertebrata</taxon>
        <taxon>Euteleostomi</taxon>
        <taxon>Archelosauria</taxon>
        <taxon>Archosauria</taxon>
        <taxon>Dinosauria</taxon>
        <taxon>Saurischia</taxon>
        <taxon>Theropoda</taxon>
        <taxon>Coelurosauria</taxon>
        <taxon>Aves</taxon>
        <taxon>Neognathae</taxon>
        <taxon>Neoaves</taxon>
        <taxon>Telluraves</taxon>
        <taxon>Australaves</taxon>
        <taxon>Passeriformes</taxon>
        <taxon>Sturnidae</taxon>
        <taxon>Lamprotornis</taxon>
    </lineage>
</organism>
<dbReference type="PANTHER" id="PTHR24271">
    <property type="entry name" value="KALLIKREIN-RELATED"/>
    <property type="match status" value="1"/>
</dbReference>
<evidence type="ECO:0000256" key="6">
    <source>
        <dbReference type="RuleBase" id="RU363034"/>
    </source>
</evidence>
<reference evidence="10" key="3">
    <citation type="submission" date="2022-01" db="EMBL/GenBank/DDBJ databases">
        <authorList>
            <person name="Rubenstein D.R."/>
        </authorList>
    </citation>
    <scope>NUCLEOTIDE SEQUENCE</scope>
    <source>
        <strain evidence="10">SS15</strain>
        <tissue evidence="10">Liver</tissue>
    </source>
</reference>
<evidence type="ECO:0000256" key="7">
    <source>
        <dbReference type="SAM" id="MobiDB-lite"/>
    </source>
</evidence>
<dbReference type="GO" id="GO:0004252">
    <property type="term" value="F:serine-type endopeptidase activity"/>
    <property type="evidence" value="ECO:0007669"/>
    <property type="project" value="InterPro"/>
</dbReference>
<dbReference type="FunFam" id="2.40.10.10:FF:000120">
    <property type="entry name" value="Putative serine protease"/>
    <property type="match status" value="1"/>
</dbReference>
<dbReference type="Pfam" id="PF00089">
    <property type="entry name" value="Trypsin"/>
    <property type="match status" value="1"/>
</dbReference>
<dbReference type="EMBL" id="JADDUC010000153">
    <property type="protein sequence ID" value="KAG0116993.1"/>
    <property type="molecule type" value="Genomic_DNA"/>
</dbReference>
<dbReference type="PROSITE" id="PS50240">
    <property type="entry name" value="TRYPSIN_DOM"/>
    <property type="match status" value="1"/>
</dbReference>
<keyword evidence="5" id="KW-1015">Disulfide bond</keyword>
<evidence type="ECO:0000313" key="9">
    <source>
        <dbReference type="EMBL" id="KAG0116993.1"/>
    </source>
</evidence>
<evidence type="ECO:0000313" key="11">
    <source>
        <dbReference type="Proteomes" id="UP000618051"/>
    </source>
</evidence>
<keyword evidence="2" id="KW-0732">Signal</keyword>
<reference evidence="10 11" key="2">
    <citation type="journal article" date="2021" name="J. Hered.">
        <title>Feather Gene Expression Elucidates the Developmental Basis of Plumage Iridescence in African Starlings.</title>
        <authorList>
            <person name="Rubenstein D.R."/>
            <person name="Corvelo A."/>
            <person name="MacManes M.D."/>
            <person name="Maia R."/>
            <person name="Narzisi G."/>
            <person name="Rousaki A."/>
            <person name="Vandenabeele P."/>
            <person name="Shawkey M.D."/>
            <person name="Solomon J."/>
        </authorList>
    </citation>
    <scope>NUCLEOTIDE SEQUENCE [LARGE SCALE GENOMIC DNA]</scope>
    <source>
        <strain evidence="10">SS15</strain>
    </source>
</reference>
<comment type="caution">
    <text evidence="9">The sequence shown here is derived from an EMBL/GenBank/DDBJ whole genome shotgun (WGS) entry which is preliminary data.</text>
</comment>
<feature type="region of interest" description="Disordered" evidence="7">
    <location>
        <begin position="186"/>
        <end position="211"/>
    </location>
</feature>
<keyword evidence="3 6" id="KW-0378">Hydrolase</keyword>
<dbReference type="SUPFAM" id="SSF50494">
    <property type="entry name" value="Trypsin-like serine proteases"/>
    <property type="match status" value="1"/>
</dbReference>
<evidence type="ECO:0000256" key="2">
    <source>
        <dbReference type="ARBA" id="ARBA00022729"/>
    </source>
</evidence>
<dbReference type="InterPro" id="IPR001254">
    <property type="entry name" value="Trypsin_dom"/>
</dbReference>
<protein>
    <submittedName>
        <fullName evidence="9">Granzyme A</fullName>
    </submittedName>
</protein>
<dbReference type="Proteomes" id="UP000618051">
    <property type="component" value="Unassembled WGS sequence"/>
</dbReference>
<sequence length="610" mass="67258">SLEQKGNRDELLQNRVSLDSDGQFNFFLGDLERIVGGGRRNVGRKGKKCVKEREGKECLSPLLSALQVVAVLESKFGSQGKNKQAHDINHSPWVSCQKGSKVYADNLDQFASVYCSLVTTTSGVISNNMIMEGNLRFQEELDRNSIKKYLPHKTKTKSHPSKTVLVCTLSLGDEQRSHTTRNINLPAADAQPGESGHLVPGQAAGSARGSITPRSVELRQGPCDKDELGKSHFRPFKQEVNSAHTKFITKVILLSVKLALQPRTTLDTIHTRDSTIASLAQSSCTHSAAATVVQHRSLTARSALARVTVTGIGTIYRVFRTPSSSSVHGHQEECEQQEAFHVLQGCNIATPLRIESIKDSQSLCADIIGGNEVKPHSRPFMAQIKGPKRFFCGGVLIKENWVLTAAHCKVEKSKVILGAHSLKKREKEQQTFRIAKWIPYPCYDPSTKENDIMLLQLQGRAKLNKAVQPIPLPRSDDDPKPGTICTVAGWGTTANNLYKPPTALMEVNITVIKRETCNNKYHYNGKPVITENMICAGAKNGGKDSCNGDSGGPLICNKKLRGITSFGKQKRCGEADSPGVYARLTERYLEPTRYWKFDLQSEWPSSRSLL</sequence>
<gene>
    <name evidence="10" type="ORF">IHE44_0011559</name>
    <name evidence="9" type="ORF">IHE44_003326</name>
</gene>
<dbReference type="CDD" id="cd00190">
    <property type="entry name" value="Tryp_SPc"/>
    <property type="match status" value="1"/>
</dbReference>
<feature type="non-terminal residue" evidence="9">
    <location>
        <position position="610"/>
    </location>
</feature>
<dbReference type="InterPro" id="IPR033116">
    <property type="entry name" value="TRYPSIN_SER"/>
</dbReference>
<feature type="domain" description="Peptidase S1" evidence="8">
    <location>
        <begin position="367"/>
        <end position="609"/>
    </location>
</feature>
<dbReference type="InterPro" id="IPR009003">
    <property type="entry name" value="Peptidase_S1_PA"/>
</dbReference>
<evidence type="ECO:0000259" key="8">
    <source>
        <dbReference type="PROSITE" id="PS50240"/>
    </source>
</evidence>
<evidence type="ECO:0000256" key="1">
    <source>
        <dbReference type="ARBA" id="ARBA00022670"/>
    </source>
</evidence>
<evidence type="ECO:0000256" key="5">
    <source>
        <dbReference type="ARBA" id="ARBA00023157"/>
    </source>
</evidence>
<feature type="non-terminal residue" evidence="9">
    <location>
        <position position="1"/>
    </location>
</feature>
<dbReference type="OrthoDB" id="6755574at2759"/>
<dbReference type="EMBL" id="JADDUC020000004">
    <property type="protein sequence ID" value="KAI1240110.1"/>
    <property type="molecule type" value="Genomic_DNA"/>
</dbReference>
<dbReference type="InterPro" id="IPR001314">
    <property type="entry name" value="Peptidase_S1A"/>
</dbReference>
<keyword evidence="11" id="KW-1185">Reference proteome</keyword>
<dbReference type="AlphaFoldDB" id="A0A835NKU1"/>
<keyword evidence="1 6" id="KW-0645">Protease</keyword>
<reference evidence="9" key="1">
    <citation type="submission" date="2020-10" db="EMBL/GenBank/DDBJ databases">
        <title>Feather gene expression reveals the developmental basis of iridescence in African starlings.</title>
        <authorList>
            <person name="Rubenstein D.R."/>
        </authorList>
    </citation>
    <scope>NUCLEOTIDE SEQUENCE</scope>
    <source>
        <strain evidence="9">SS15</strain>
        <tissue evidence="9">Liver</tissue>
    </source>
</reference>
<proteinExistence type="predicted"/>
<dbReference type="PROSITE" id="PS00134">
    <property type="entry name" value="TRYPSIN_HIS"/>
    <property type="match status" value="1"/>
</dbReference>
<dbReference type="InterPro" id="IPR018114">
    <property type="entry name" value="TRYPSIN_HIS"/>
</dbReference>
<dbReference type="PANTHER" id="PTHR24271:SF69">
    <property type="entry name" value="GRANZYME A"/>
    <property type="match status" value="1"/>
</dbReference>
<keyword evidence="4 6" id="KW-0720">Serine protease</keyword>
<dbReference type="PROSITE" id="PS00135">
    <property type="entry name" value="TRYPSIN_SER"/>
    <property type="match status" value="1"/>
</dbReference>
<evidence type="ECO:0000256" key="4">
    <source>
        <dbReference type="ARBA" id="ARBA00022825"/>
    </source>
</evidence>
<dbReference type="PRINTS" id="PR00722">
    <property type="entry name" value="CHYMOTRYPSIN"/>
</dbReference>
<dbReference type="GO" id="GO:0006508">
    <property type="term" value="P:proteolysis"/>
    <property type="evidence" value="ECO:0007669"/>
    <property type="project" value="UniProtKB-KW"/>
</dbReference>